<dbReference type="STRING" id="28083.Lbir_2435"/>
<evidence type="ECO:0000313" key="5">
    <source>
        <dbReference type="Proteomes" id="UP000255066"/>
    </source>
</evidence>
<proteinExistence type="predicted"/>
<evidence type="ECO:0000313" key="2">
    <source>
        <dbReference type="EMBL" id="KTC68902.1"/>
    </source>
</evidence>
<organism evidence="3 5">
    <name type="scientific">Legionella birminghamensis</name>
    <dbReference type="NCBI Taxonomy" id="28083"/>
    <lineage>
        <taxon>Bacteria</taxon>
        <taxon>Pseudomonadati</taxon>
        <taxon>Pseudomonadota</taxon>
        <taxon>Gammaproteobacteria</taxon>
        <taxon>Legionellales</taxon>
        <taxon>Legionellaceae</taxon>
        <taxon>Legionella</taxon>
    </lineage>
</organism>
<feature type="region of interest" description="Disordered" evidence="1">
    <location>
        <begin position="278"/>
        <end position="300"/>
    </location>
</feature>
<reference evidence="3 5" key="2">
    <citation type="submission" date="2018-06" db="EMBL/GenBank/DDBJ databases">
        <authorList>
            <consortium name="Pathogen Informatics"/>
            <person name="Doyle S."/>
        </authorList>
    </citation>
    <scope>NUCLEOTIDE SEQUENCE [LARGE SCALE GENOMIC DNA]</scope>
    <source>
        <strain evidence="3 5">NCTC12437</strain>
    </source>
</reference>
<sequence>MLSLITATARVLGEATTDKFTIDKIERYPFLRILQMQDQVEYKKILTQQHSLKGSLTLMASLFYILHFHLEDAQIGLLPALIRCRPKTTKEECDSEIALFSGLYGSSALYIIQMTCLKNYIDYAHVLNHPATQSLKAYLPDSRMALLEALIGSSKKPAELQLTKAFLHDLKLWTGGGRFEKIIHFIKYTLAEMDTLKPENREKIIEQLRTGSLQHYYETHPHKLSAPSSSTGTDASPQQAAAQFQPIKALIKFFSRPEPVPQRDKIAEINALFDNALSRSEKKAPHTEPQSPISSVHRPY</sequence>
<evidence type="ECO:0000313" key="3">
    <source>
        <dbReference type="EMBL" id="STX33156.1"/>
    </source>
</evidence>
<feature type="region of interest" description="Disordered" evidence="1">
    <location>
        <begin position="222"/>
        <end position="241"/>
    </location>
</feature>
<evidence type="ECO:0000256" key="1">
    <source>
        <dbReference type="SAM" id="MobiDB-lite"/>
    </source>
</evidence>
<dbReference type="EMBL" id="LNXT01000044">
    <property type="protein sequence ID" value="KTC68902.1"/>
    <property type="molecule type" value="Genomic_DNA"/>
</dbReference>
<gene>
    <name evidence="2" type="ORF">Lbir_2435</name>
    <name evidence="3" type="ORF">NCTC12437_02977</name>
</gene>
<dbReference type="RefSeq" id="WP_058524437.1">
    <property type="nucleotide sequence ID" value="NZ_CAAAHV010000007.1"/>
</dbReference>
<name>A0A378IDX7_9GAMM</name>
<dbReference type="AlphaFoldDB" id="A0A378IDX7"/>
<dbReference type="Proteomes" id="UP000054735">
    <property type="component" value="Unassembled WGS sequence"/>
</dbReference>
<protein>
    <submittedName>
        <fullName evidence="3">Uncharacterized protein</fullName>
    </submittedName>
</protein>
<dbReference type="EMBL" id="UGNW01000001">
    <property type="protein sequence ID" value="STX33156.1"/>
    <property type="molecule type" value="Genomic_DNA"/>
</dbReference>
<dbReference type="Proteomes" id="UP000255066">
    <property type="component" value="Unassembled WGS sequence"/>
</dbReference>
<reference evidence="2 4" key="1">
    <citation type="submission" date="2015-11" db="EMBL/GenBank/DDBJ databases">
        <title>Genomic analysis of 38 Legionella species identifies large and diverse effector repertoires.</title>
        <authorList>
            <person name="Burstein D."/>
            <person name="Amaro F."/>
            <person name="Zusman T."/>
            <person name="Lifshitz Z."/>
            <person name="Cohen O."/>
            <person name="Gilbert J.A."/>
            <person name="Pupko T."/>
            <person name="Shuman H.A."/>
            <person name="Segal G."/>
        </authorList>
    </citation>
    <scope>NUCLEOTIDE SEQUENCE [LARGE SCALE GENOMIC DNA]</scope>
    <source>
        <strain evidence="2 4">CDC#1407-AL-14</strain>
    </source>
</reference>
<evidence type="ECO:0000313" key="4">
    <source>
        <dbReference type="Proteomes" id="UP000054735"/>
    </source>
</evidence>
<keyword evidence="4" id="KW-1185">Reference proteome</keyword>
<dbReference type="OrthoDB" id="5650429at2"/>
<accession>A0A378IDX7</accession>